<dbReference type="PROSITE" id="PS50048">
    <property type="entry name" value="ZN2_CY6_FUNGAL_2"/>
    <property type="match status" value="1"/>
</dbReference>
<evidence type="ECO:0000313" key="6">
    <source>
        <dbReference type="EMBL" id="RKU45475.1"/>
    </source>
</evidence>
<evidence type="ECO:0000256" key="2">
    <source>
        <dbReference type="ARBA" id="ARBA00022723"/>
    </source>
</evidence>
<evidence type="ECO:0000259" key="5">
    <source>
        <dbReference type="PROSITE" id="PS50048"/>
    </source>
</evidence>
<gene>
    <name evidence="6" type="ORF">DL546_008054</name>
</gene>
<dbReference type="OrthoDB" id="2740448at2759"/>
<feature type="domain" description="Zn(2)-C6 fungal-type" evidence="5">
    <location>
        <begin position="39"/>
        <end position="68"/>
    </location>
</feature>
<dbReference type="EMBL" id="QVQW01000021">
    <property type="protein sequence ID" value="RKU45475.1"/>
    <property type="molecule type" value="Genomic_DNA"/>
</dbReference>
<dbReference type="CDD" id="cd12148">
    <property type="entry name" value="fungal_TF_MHR"/>
    <property type="match status" value="1"/>
</dbReference>
<evidence type="ECO:0000256" key="3">
    <source>
        <dbReference type="ARBA" id="ARBA00023125"/>
    </source>
</evidence>
<name>A0A420YC48_9PEZI</name>
<keyword evidence="2" id="KW-0479">Metal-binding</keyword>
<dbReference type="STRING" id="177199.A0A420YC48"/>
<dbReference type="InterPro" id="IPR050987">
    <property type="entry name" value="AtrR-like"/>
</dbReference>
<dbReference type="InterPro" id="IPR036864">
    <property type="entry name" value="Zn2-C6_fun-type_DNA-bd_sf"/>
</dbReference>
<evidence type="ECO:0000313" key="7">
    <source>
        <dbReference type="Proteomes" id="UP000275385"/>
    </source>
</evidence>
<evidence type="ECO:0000256" key="1">
    <source>
        <dbReference type="ARBA" id="ARBA00004123"/>
    </source>
</evidence>
<dbReference type="PANTHER" id="PTHR46910:SF3">
    <property type="entry name" value="HALOTOLERANCE PROTEIN 9-RELATED"/>
    <property type="match status" value="1"/>
</dbReference>
<keyword evidence="4" id="KW-0539">Nucleus</keyword>
<keyword evidence="7" id="KW-1185">Reference proteome</keyword>
<accession>A0A420YC48</accession>
<comment type="caution">
    <text evidence="6">The sequence shown here is derived from an EMBL/GenBank/DDBJ whole genome shotgun (WGS) entry which is preliminary data.</text>
</comment>
<dbReference type="GO" id="GO:0005634">
    <property type="term" value="C:nucleus"/>
    <property type="evidence" value="ECO:0007669"/>
    <property type="project" value="UniProtKB-SubCell"/>
</dbReference>
<organism evidence="6 7">
    <name type="scientific">Coniochaeta pulveracea</name>
    <dbReference type="NCBI Taxonomy" id="177199"/>
    <lineage>
        <taxon>Eukaryota</taxon>
        <taxon>Fungi</taxon>
        <taxon>Dikarya</taxon>
        <taxon>Ascomycota</taxon>
        <taxon>Pezizomycotina</taxon>
        <taxon>Sordariomycetes</taxon>
        <taxon>Sordariomycetidae</taxon>
        <taxon>Coniochaetales</taxon>
        <taxon>Coniochaetaceae</taxon>
        <taxon>Coniochaeta</taxon>
    </lineage>
</organism>
<reference evidence="6 7" key="1">
    <citation type="submission" date="2018-08" db="EMBL/GenBank/DDBJ databases">
        <title>Draft genome of the lignicolous fungus Coniochaeta pulveracea.</title>
        <authorList>
            <person name="Borstlap C.J."/>
            <person name="De Witt R.N."/>
            <person name="Botha A."/>
            <person name="Volschenk H."/>
        </authorList>
    </citation>
    <scope>NUCLEOTIDE SEQUENCE [LARGE SCALE GENOMIC DNA]</scope>
    <source>
        <strain evidence="6 7">CAB683</strain>
    </source>
</reference>
<comment type="subcellular location">
    <subcellularLocation>
        <location evidence="1">Nucleus</location>
    </subcellularLocation>
</comment>
<dbReference type="InterPro" id="IPR001138">
    <property type="entry name" value="Zn2Cys6_DnaBD"/>
</dbReference>
<evidence type="ECO:0000256" key="4">
    <source>
        <dbReference type="ARBA" id="ARBA00023242"/>
    </source>
</evidence>
<dbReference type="Proteomes" id="UP000275385">
    <property type="component" value="Unassembled WGS sequence"/>
</dbReference>
<dbReference type="SUPFAM" id="SSF57701">
    <property type="entry name" value="Zn2/Cys6 DNA-binding domain"/>
    <property type="match status" value="1"/>
</dbReference>
<dbReference type="CDD" id="cd00067">
    <property type="entry name" value="GAL4"/>
    <property type="match status" value="1"/>
</dbReference>
<keyword evidence="3" id="KW-0238">DNA-binding</keyword>
<protein>
    <recommendedName>
        <fullName evidence="5">Zn(2)-C6 fungal-type domain-containing protein</fullName>
    </recommendedName>
</protein>
<dbReference type="GO" id="GO:0000981">
    <property type="term" value="F:DNA-binding transcription factor activity, RNA polymerase II-specific"/>
    <property type="evidence" value="ECO:0007669"/>
    <property type="project" value="InterPro"/>
</dbReference>
<dbReference type="Gene3D" id="4.10.240.10">
    <property type="entry name" value="Zn(2)-C6 fungal-type DNA-binding domain"/>
    <property type="match status" value="1"/>
</dbReference>
<dbReference type="PANTHER" id="PTHR46910">
    <property type="entry name" value="TRANSCRIPTION FACTOR PDR1"/>
    <property type="match status" value="1"/>
</dbReference>
<dbReference type="GO" id="GO:0003677">
    <property type="term" value="F:DNA binding"/>
    <property type="evidence" value="ECO:0007669"/>
    <property type="project" value="UniProtKB-KW"/>
</dbReference>
<dbReference type="PROSITE" id="PS00463">
    <property type="entry name" value="ZN2_CY6_FUNGAL_1"/>
    <property type="match status" value="1"/>
</dbReference>
<dbReference type="SMART" id="SM00066">
    <property type="entry name" value="GAL4"/>
    <property type="match status" value="1"/>
</dbReference>
<dbReference type="GO" id="GO:0008270">
    <property type="term" value="F:zinc ion binding"/>
    <property type="evidence" value="ECO:0007669"/>
    <property type="project" value="InterPro"/>
</dbReference>
<proteinExistence type="predicted"/>
<sequence>MLSGCFAQVLNLEPVALSMASQIVDKGRAVTRQKRRRGACDECKLSKVRCDGENPCGYCARYNRECQYTPPVRRRRMDSLSGSNPRGTAQERVDSTIEDHTQAIRPANQGDLSSHYVFQNFTELDDLGDCFYSDLLAKHDSQGNGATESLDLLSFDWYDTTFLESTCADVQKATSTVPPPCFSPEPGLESCSTANIESPPSNLEDPRYNWWIQRFQLQSLMQRRGLTQVNIEAVTTAVSDLQSCLVGNPVVSGLNAESGLGRAAMWKSMLKEEWRNSRIRVTSQAAFDFHSGLGDFLQESRVRDVANEILWESPPDSISVVLVLGVIALGWQSLSTTSDCVPTFSNNAHHFDVFSEACLRVTPFLLGNNSLLKLQALITLAITALSHNDEKAGDLVLHVGACAHSLQARHTPTLVVRRAARAPDDKRELNLALAAAYCLENHPNATVLDETHLTWPAPKSRLRVQELADDEENDRTQWMSSQVEISRIYSIISQVERIGSGPSRKQELERILEHWRETLPGQYRDIDQPYPHSIIYDTKKVWLFSQYHDAKLRLHMSQSDSGVDSMVVETCSHILESTSILPPHAVLSNRRVCKLVSLATCLCFTAVLRDIGKAAESKLPYLGIACGFFAKIAEGNNGLFAAASRLLHVAQYVVEGSPI</sequence>
<dbReference type="AlphaFoldDB" id="A0A420YC48"/>
<dbReference type="Pfam" id="PF00172">
    <property type="entry name" value="Zn_clus"/>
    <property type="match status" value="1"/>
</dbReference>